<dbReference type="Pfam" id="PF00753">
    <property type="entry name" value="Lactamase_B"/>
    <property type="match status" value="1"/>
</dbReference>
<gene>
    <name evidence="6" type="ORF">NK125_02450</name>
</gene>
<reference evidence="6 7" key="1">
    <citation type="journal article" date="2022" name="Genome Biol. Evol.">
        <title>Host diet, physiology and behaviors set the stage for Lachnospiraceae cladogenesis.</title>
        <authorList>
            <person name="Vera-Ponce De Leon A."/>
            <person name="Schneider M."/>
            <person name="Jahnes B.C."/>
            <person name="Sadowski V."/>
            <person name="Camuy-Velez L.A."/>
            <person name="Duan J."/>
            <person name="Sabree Z.L."/>
        </authorList>
    </citation>
    <scope>NUCLEOTIDE SEQUENCE [LARGE SCALE GENOMIC DNA]</scope>
    <source>
        <strain evidence="6 7">PAL113</strain>
    </source>
</reference>
<evidence type="ECO:0000256" key="2">
    <source>
        <dbReference type="ARBA" id="ARBA00022723"/>
    </source>
</evidence>
<dbReference type="SUPFAM" id="SSF56281">
    <property type="entry name" value="Metallo-hydrolase/oxidoreductase"/>
    <property type="match status" value="1"/>
</dbReference>
<dbReference type="InterPro" id="IPR001279">
    <property type="entry name" value="Metallo-B-lactamas"/>
</dbReference>
<organism evidence="6 7">
    <name type="scientific">Aequitasia blattaphilus</name>
    <dbReference type="NCBI Taxonomy" id="2949332"/>
    <lineage>
        <taxon>Bacteria</taxon>
        <taxon>Bacillati</taxon>
        <taxon>Bacillota</taxon>
        <taxon>Clostridia</taxon>
        <taxon>Lachnospirales</taxon>
        <taxon>Lachnospiraceae</taxon>
        <taxon>Aequitasia</taxon>
    </lineage>
</organism>
<name>A0ABT1E9T6_9FIRM</name>
<accession>A0ABT1E9T6</accession>
<comment type="cofactor">
    <cofactor evidence="1">
        <name>Zn(2+)</name>
        <dbReference type="ChEBI" id="CHEBI:29105"/>
    </cofactor>
</comment>
<keyword evidence="3" id="KW-0378">Hydrolase</keyword>
<protein>
    <submittedName>
        <fullName evidence="6">MBL fold metallo-hydrolase</fullName>
    </submittedName>
</protein>
<dbReference type="PANTHER" id="PTHR46233">
    <property type="entry name" value="HYDROXYACYLGLUTATHIONE HYDROLASE GLOC"/>
    <property type="match status" value="1"/>
</dbReference>
<dbReference type="SMART" id="SM00849">
    <property type="entry name" value="Lactamase_B"/>
    <property type="match status" value="1"/>
</dbReference>
<keyword evidence="2" id="KW-0479">Metal-binding</keyword>
<evidence type="ECO:0000259" key="5">
    <source>
        <dbReference type="SMART" id="SM00849"/>
    </source>
</evidence>
<feature type="domain" description="Metallo-beta-lactamase" evidence="5">
    <location>
        <begin position="18"/>
        <end position="214"/>
    </location>
</feature>
<sequence length="231" mass="26065">MQIYDRNGYQIYRISTIRCKCYLICHEGKSVLIDTATPIERRKITSAIKTYAKGRLDGIFLTHNHGDHAGNAQALSKKYGCRVYVSHLGSLNLLIGRPGIPKGLSPTGRFFERMATSLSKIYDVSLYEPCQNVHIISVDVVKEIIGEEVVVIDTPGHSRDSLSFVVCDDVALVGDIMGKGIVSMFPIFGEDEEIIIRSWLQLLDTKCQYFAPSHTRIITREMLEKQLEKER</sequence>
<proteinExistence type="predicted"/>
<dbReference type="PANTHER" id="PTHR46233:SF3">
    <property type="entry name" value="HYDROXYACYLGLUTATHIONE HYDROLASE GLOC"/>
    <property type="match status" value="1"/>
</dbReference>
<comment type="caution">
    <text evidence="6">The sequence shown here is derived from an EMBL/GenBank/DDBJ whole genome shotgun (WGS) entry which is preliminary data.</text>
</comment>
<evidence type="ECO:0000313" key="7">
    <source>
        <dbReference type="Proteomes" id="UP001523566"/>
    </source>
</evidence>
<dbReference type="Gene3D" id="3.60.15.10">
    <property type="entry name" value="Ribonuclease Z/Hydroxyacylglutathione hydrolase-like"/>
    <property type="match status" value="1"/>
</dbReference>
<evidence type="ECO:0000256" key="1">
    <source>
        <dbReference type="ARBA" id="ARBA00001947"/>
    </source>
</evidence>
<dbReference type="InterPro" id="IPR036866">
    <property type="entry name" value="RibonucZ/Hydroxyglut_hydro"/>
</dbReference>
<evidence type="ECO:0000256" key="3">
    <source>
        <dbReference type="ARBA" id="ARBA00022801"/>
    </source>
</evidence>
<keyword evidence="4" id="KW-0862">Zinc</keyword>
<dbReference type="EMBL" id="JAMZFW010000002">
    <property type="protein sequence ID" value="MCP1101272.1"/>
    <property type="molecule type" value="Genomic_DNA"/>
</dbReference>
<dbReference type="Proteomes" id="UP001523566">
    <property type="component" value="Unassembled WGS sequence"/>
</dbReference>
<dbReference type="RefSeq" id="WP_262065053.1">
    <property type="nucleotide sequence ID" value="NZ_JAMXOD010000002.1"/>
</dbReference>
<dbReference type="InterPro" id="IPR051453">
    <property type="entry name" value="MBL_Glyoxalase_II"/>
</dbReference>
<evidence type="ECO:0000256" key="4">
    <source>
        <dbReference type="ARBA" id="ARBA00022833"/>
    </source>
</evidence>
<evidence type="ECO:0000313" key="6">
    <source>
        <dbReference type="EMBL" id="MCP1101272.1"/>
    </source>
</evidence>
<keyword evidence="7" id="KW-1185">Reference proteome</keyword>